<dbReference type="GO" id="GO:0008270">
    <property type="term" value="F:zinc ion binding"/>
    <property type="evidence" value="ECO:0007669"/>
    <property type="project" value="InterPro"/>
</dbReference>
<feature type="compositionally biased region" description="Low complexity" evidence="6">
    <location>
        <begin position="568"/>
        <end position="585"/>
    </location>
</feature>
<dbReference type="VEuPathDB" id="FungiDB:ASPGLDRAFT_132497"/>
<dbReference type="PROSITE" id="PS50048">
    <property type="entry name" value="ZN2_CY6_FUNGAL_2"/>
    <property type="match status" value="1"/>
</dbReference>
<name>A0A1L9VBP3_ASPGL</name>
<keyword evidence="7" id="KW-0472">Membrane</keyword>
<evidence type="ECO:0000256" key="6">
    <source>
        <dbReference type="SAM" id="MobiDB-lite"/>
    </source>
</evidence>
<feature type="domain" description="Zn(2)-C6 fungal-type" evidence="8">
    <location>
        <begin position="41"/>
        <end position="70"/>
    </location>
</feature>
<dbReference type="EMBL" id="KV878906">
    <property type="protein sequence ID" value="OJJ81357.1"/>
    <property type="molecule type" value="Genomic_DNA"/>
</dbReference>
<accession>A0A1L9VBP3</accession>
<dbReference type="GO" id="GO:0006351">
    <property type="term" value="P:DNA-templated transcription"/>
    <property type="evidence" value="ECO:0007669"/>
    <property type="project" value="InterPro"/>
</dbReference>
<gene>
    <name evidence="9" type="ORF">ASPGLDRAFT_132497</name>
</gene>
<feature type="compositionally biased region" description="Low complexity" evidence="6">
    <location>
        <begin position="690"/>
        <end position="699"/>
    </location>
</feature>
<keyword evidence="5" id="KW-0539">Nucleus</keyword>
<keyword evidence="3" id="KW-0238">DNA-binding</keyword>
<evidence type="ECO:0000256" key="3">
    <source>
        <dbReference type="ARBA" id="ARBA00023125"/>
    </source>
</evidence>
<dbReference type="Pfam" id="PF04082">
    <property type="entry name" value="Fungal_trans"/>
    <property type="match status" value="1"/>
</dbReference>
<dbReference type="PANTHER" id="PTHR47431">
    <property type="entry name" value="ZN(II)2CYS6 TRANSCRIPTION FACTOR (EUROFUNG)-RELATED"/>
    <property type="match status" value="1"/>
</dbReference>
<keyword evidence="7" id="KW-1133">Transmembrane helix</keyword>
<dbReference type="STRING" id="1160497.A0A1L9VBP3"/>
<dbReference type="PROSITE" id="PS00463">
    <property type="entry name" value="ZN2_CY6_FUNGAL_1"/>
    <property type="match status" value="1"/>
</dbReference>
<dbReference type="OrthoDB" id="10250282at2759"/>
<evidence type="ECO:0000256" key="7">
    <source>
        <dbReference type="SAM" id="Phobius"/>
    </source>
</evidence>
<feature type="region of interest" description="Disordered" evidence="6">
    <location>
        <begin position="69"/>
        <end position="98"/>
    </location>
</feature>
<dbReference type="GO" id="GO:0000981">
    <property type="term" value="F:DNA-binding transcription factor activity, RNA polymerase II-specific"/>
    <property type="evidence" value="ECO:0007669"/>
    <property type="project" value="InterPro"/>
</dbReference>
<dbReference type="SMART" id="SM00066">
    <property type="entry name" value="GAL4"/>
    <property type="match status" value="1"/>
</dbReference>
<evidence type="ECO:0000256" key="4">
    <source>
        <dbReference type="ARBA" id="ARBA00023163"/>
    </source>
</evidence>
<dbReference type="InterPro" id="IPR036864">
    <property type="entry name" value="Zn2-C6_fun-type_DNA-bd_sf"/>
</dbReference>
<dbReference type="CDD" id="cd12148">
    <property type="entry name" value="fungal_TF_MHR"/>
    <property type="match status" value="1"/>
</dbReference>
<dbReference type="InterPro" id="IPR001138">
    <property type="entry name" value="Zn2Cys6_DnaBD"/>
</dbReference>
<dbReference type="CDD" id="cd00067">
    <property type="entry name" value="GAL4"/>
    <property type="match status" value="1"/>
</dbReference>
<dbReference type="GO" id="GO:0003677">
    <property type="term" value="F:DNA binding"/>
    <property type="evidence" value="ECO:0007669"/>
    <property type="project" value="UniProtKB-KW"/>
</dbReference>
<dbReference type="RefSeq" id="XP_022398055.1">
    <property type="nucleotide sequence ID" value="XM_022541123.1"/>
</dbReference>
<dbReference type="Proteomes" id="UP000184300">
    <property type="component" value="Unassembled WGS sequence"/>
</dbReference>
<dbReference type="SUPFAM" id="SSF57701">
    <property type="entry name" value="Zn2/Cys6 DNA-binding domain"/>
    <property type="match status" value="1"/>
</dbReference>
<evidence type="ECO:0000256" key="5">
    <source>
        <dbReference type="ARBA" id="ARBA00023242"/>
    </source>
</evidence>
<keyword evidence="10" id="KW-1185">Reference proteome</keyword>
<keyword evidence="2" id="KW-0805">Transcription regulation</keyword>
<sequence length="760" mass="84097">MVQESFRHSDHDSITAVARSAVSKPSSVVRRKFAKPPVKVACLACRASRTRCDGQEPCANCAGRNRECSYTPSKRGGPRRRKKKSISEGNNVRHNGAQGMAMMPSPDFQEASSDMFGQIDELSMPGAGLRSLDYSSDVQTMFADLFVPNTEGHSDVHIQSTPSSSSMPMQPLARTYGSEYEILNAYYVFIYPYFPILPPRVTSPSPDQPLNYATSCTSSPSEDPVLAYRPRSPLSLALSAILSLIPHPDDPEPSSPNSVAQRRNCAHAFAQMAADSVEADCELNSSSTDPSQALYGERPSINREPFHPRTPVELENLLALLILSTYEYVQRGNLLKMRYRAGEAFTIALDMSLHTLGEDHSEFAEARRRAWWMTYYCVLQGSIVSTTTPSIVIQDPQFITPYPQFSSDPDGWPVLIQAQQVLISATQFVIDLNKCINSRSNMSYIYERMQQLDAWTASVLSQSALTPSISQPHGLGDRTELITARSMRAIARIKLSSAQVKTHRFRAFQDIPIFIKKHCDLTAAAAANANNTAPATCTPPKDPTQITNIRCSCSSSTTTMEHVPEYATPSTSTTPDLPSTSSSQQPPTPTECPFTSQHSAKVCLRAALLISHMFQSLPLPRPEGQELHPQHQQQLPRTMPSFACCLMQGSYAMLMIFYKARVARRMSPPPLPLSSQPGTGYENGRRMSGTMNPNANSNPTPNPTDRLILELRQGLGRIIGAVRNYTIAFEALVGMRGEFFFSFFLFLLGFNLMCWLWNNG</sequence>
<keyword evidence="4" id="KW-0804">Transcription</keyword>
<evidence type="ECO:0000259" key="8">
    <source>
        <dbReference type="PROSITE" id="PS50048"/>
    </source>
</evidence>
<evidence type="ECO:0000256" key="2">
    <source>
        <dbReference type="ARBA" id="ARBA00023015"/>
    </source>
</evidence>
<keyword evidence="7" id="KW-0812">Transmembrane</keyword>
<feature type="transmembrane region" description="Helical" evidence="7">
    <location>
        <begin position="739"/>
        <end position="758"/>
    </location>
</feature>
<evidence type="ECO:0000313" key="9">
    <source>
        <dbReference type="EMBL" id="OJJ81357.1"/>
    </source>
</evidence>
<dbReference type="Gene3D" id="4.10.240.10">
    <property type="entry name" value="Zn(2)-C6 fungal-type DNA-binding domain"/>
    <property type="match status" value="1"/>
</dbReference>
<keyword evidence="1" id="KW-0479">Metal-binding</keyword>
<reference evidence="10" key="1">
    <citation type="journal article" date="2017" name="Genome Biol.">
        <title>Comparative genomics reveals high biological diversity and specific adaptations in the industrially and medically important fungal genus Aspergillus.</title>
        <authorList>
            <person name="de Vries R.P."/>
            <person name="Riley R."/>
            <person name="Wiebenga A."/>
            <person name="Aguilar-Osorio G."/>
            <person name="Amillis S."/>
            <person name="Uchima C.A."/>
            <person name="Anderluh G."/>
            <person name="Asadollahi M."/>
            <person name="Askin M."/>
            <person name="Barry K."/>
            <person name="Battaglia E."/>
            <person name="Bayram O."/>
            <person name="Benocci T."/>
            <person name="Braus-Stromeyer S.A."/>
            <person name="Caldana C."/>
            <person name="Canovas D."/>
            <person name="Cerqueira G.C."/>
            <person name="Chen F."/>
            <person name="Chen W."/>
            <person name="Choi C."/>
            <person name="Clum A."/>
            <person name="Dos Santos R.A."/>
            <person name="Damasio A.R."/>
            <person name="Diallinas G."/>
            <person name="Emri T."/>
            <person name="Fekete E."/>
            <person name="Flipphi M."/>
            <person name="Freyberg S."/>
            <person name="Gallo A."/>
            <person name="Gournas C."/>
            <person name="Habgood R."/>
            <person name="Hainaut M."/>
            <person name="Harispe M.L."/>
            <person name="Henrissat B."/>
            <person name="Hilden K.S."/>
            <person name="Hope R."/>
            <person name="Hossain A."/>
            <person name="Karabika E."/>
            <person name="Karaffa L."/>
            <person name="Karanyi Z."/>
            <person name="Krasevec N."/>
            <person name="Kuo A."/>
            <person name="Kusch H."/>
            <person name="LaButti K."/>
            <person name="Lagendijk E.L."/>
            <person name="Lapidus A."/>
            <person name="Levasseur A."/>
            <person name="Lindquist E."/>
            <person name="Lipzen A."/>
            <person name="Logrieco A.F."/>
            <person name="MacCabe A."/>
            <person name="Maekelae M.R."/>
            <person name="Malavazi I."/>
            <person name="Melin P."/>
            <person name="Meyer V."/>
            <person name="Mielnichuk N."/>
            <person name="Miskei M."/>
            <person name="Molnar A.P."/>
            <person name="Mule G."/>
            <person name="Ngan C.Y."/>
            <person name="Orejas M."/>
            <person name="Orosz E."/>
            <person name="Ouedraogo J.P."/>
            <person name="Overkamp K.M."/>
            <person name="Park H.-S."/>
            <person name="Perrone G."/>
            <person name="Piumi F."/>
            <person name="Punt P.J."/>
            <person name="Ram A.F."/>
            <person name="Ramon A."/>
            <person name="Rauscher S."/>
            <person name="Record E."/>
            <person name="Riano-Pachon D.M."/>
            <person name="Robert V."/>
            <person name="Roehrig J."/>
            <person name="Ruller R."/>
            <person name="Salamov A."/>
            <person name="Salih N.S."/>
            <person name="Samson R.A."/>
            <person name="Sandor E."/>
            <person name="Sanguinetti M."/>
            <person name="Schuetze T."/>
            <person name="Sepcic K."/>
            <person name="Shelest E."/>
            <person name="Sherlock G."/>
            <person name="Sophianopoulou V."/>
            <person name="Squina F.M."/>
            <person name="Sun H."/>
            <person name="Susca A."/>
            <person name="Todd R.B."/>
            <person name="Tsang A."/>
            <person name="Unkles S.E."/>
            <person name="van de Wiele N."/>
            <person name="van Rossen-Uffink D."/>
            <person name="Oliveira J.V."/>
            <person name="Vesth T.C."/>
            <person name="Visser J."/>
            <person name="Yu J.-H."/>
            <person name="Zhou M."/>
            <person name="Andersen M.R."/>
            <person name="Archer D.B."/>
            <person name="Baker S.E."/>
            <person name="Benoit I."/>
            <person name="Brakhage A.A."/>
            <person name="Braus G.H."/>
            <person name="Fischer R."/>
            <person name="Frisvad J.C."/>
            <person name="Goldman G.H."/>
            <person name="Houbraken J."/>
            <person name="Oakley B."/>
            <person name="Pocsi I."/>
            <person name="Scazzocchio C."/>
            <person name="Seiboth B."/>
            <person name="vanKuyk P.A."/>
            <person name="Wortman J."/>
            <person name="Dyer P.S."/>
            <person name="Grigoriev I.V."/>
        </authorList>
    </citation>
    <scope>NUCLEOTIDE SEQUENCE [LARGE SCALE GENOMIC DNA]</scope>
    <source>
        <strain evidence="10">CBS 516.65</strain>
    </source>
</reference>
<dbReference type="GeneID" id="34457384"/>
<protein>
    <recommendedName>
        <fullName evidence="8">Zn(2)-C6 fungal-type domain-containing protein</fullName>
    </recommendedName>
</protein>
<organism evidence="9 10">
    <name type="scientific">Aspergillus glaucus CBS 516.65</name>
    <dbReference type="NCBI Taxonomy" id="1160497"/>
    <lineage>
        <taxon>Eukaryota</taxon>
        <taxon>Fungi</taxon>
        <taxon>Dikarya</taxon>
        <taxon>Ascomycota</taxon>
        <taxon>Pezizomycotina</taxon>
        <taxon>Eurotiomycetes</taxon>
        <taxon>Eurotiomycetidae</taxon>
        <taxon>Eurotiales</taxon>
        <taxon>Aspergillaceae</taxon>
        <taxon>Aspergillus</taxon>
        <taxon>Aspergillus subgen. Aspergillus</taxon>
    </lineage>
</organism>
<evidence type="ECO:0000256" key="1">
    <source>
        <dbReference type="ARBA" id="ARBA00022723"/>
    </source>
</evidence>
<dbReference type="AlphaFoldDB" id="A0A1L9VBP3"/>
<feature type="region of interest" description="Disordered" evidence="6">
    <location>
        <begin position="565"/>
        <end position="595"/>
    </location>
</feature>
<dbReference type="InterPro" id="IPR007219">
    <property type="entry name" value="XnlR_reg_dom"/>
</dbReference>
<feature type="region of interest" description="Disordered" evidence="6">
    <location>
        <begin position="280"/>
        <end position="306"/>
    </location>
</feature>
<evidence type="ECO:0000313" key="10">
    <source>
        <dbReference type="Proteomes" id="UP000184300"/>
    </source>
</evidence>
<dbReference type="PANTHER" id="PTHR47431:SF5">
    <property type="entry name" value="ZN(II)2CYS6 TRANSCRIPTION FACTOR (EUROFUNG)"/>
    <property type="match status" value="1"/>
</dbReference>
<feature type="region of interest" description="Disordered" evidence="6">
    <location>
        <begin position="669"/>
        <end position="703"/>
    </location>
</feature>
<dbReference type="Pfam" id="PF00172">
    <property type="entry name" value="Zn_clus"/>
    <property type="match status" value="1"/>
</dbReference>
<proteinExistence type="predicted"/>